<dbReference type="InterPro" id="IPR029063">
    <property type="entry name" value="SAM-dependent_MTases_sf"/>
</dbReference>
<dbReference type="AlphaFoldDB" id="A0A7W9KNB2"/>
<comment type="caution">
    <text evidence="2">The sequence shown here is derived from an EMBL/GenBank/DDBJ whole genome shotgun (WGS) entry which is preliminary data.</text>
</comment>
<organism evidence="2 3">
    <name type="scientific">Kutzneria kofuensis</name>
    <dbReference type="NCBI Taxonomy" id="103725"/>
    <lineage>
        <taxon>Bacteria</taxon>
        <taxon>Bacillati</taxon>
        <taxon>Actinomycetota</taxon>
        <taxon>Actinomycetes</taxon>
        <taxon>Pseudonocardiales</taxon>
        <taxon>Pseudonocardiaceae</taxon>
        <taxon>Kutzneria</taxon>
    </lineage>
</organism>
<feature type="domain" description="Methyltransferase type 11" evidence="1">
    <location>
        <begin position="32"/>
        <end position="129"/>
    </location>
</feature>
<proteinExistence type="predicted"/>
<dbReference type="Pfam" id="PF08241">
    <property type="entry name" value="Methyltransf_11"/>
    <property type="match status" value="1"/>
</dbReference>
<accession>A0A7W9KNB2</accession>
<dbReference type="Gene3D" id="3.40.50.150">
    <property type="entry name" value="Vaccinia Virus protein VP39"/>
    <property type="match status" value="1"/>
</dbReference>
<evidence type="ECO:0000313" key="2">
    <source>
        <dbReference type="EMBL" id="MBB5895697.1"/>
    </source>
</evidence>
<dbReference type="EMBL" id="JACHIR010000001">
    <property type="protein sequence ID" value="MBB5895697.1"/>
    <property type="molecule type" value="Genomic_DNA"/>
</dbReference>
<dbReference type="CDD" id="cd02440">
    <property type="entry name" value="AdoMet_MTases"/>
    <property type="match status" value="1"/>
</dbReference>
<keyword evidence="3" id="KW-1185">Reference proteome</keyword>
<dbReference type="RefSeq" id="WP_184867456.1">
    <property type="nucleotide sequence ID" value="NZ_BAAAWY010000098.1"/>
</dbReference>
<dbReference type="PANTHER" id="PTHR43591">
    <property type="entry name" value="METHYLTRANSFERASE"/>
    <property type="match status" value="1"/>
</dbReference>
<dbReference type="InterPro" id="IPR013216">
    <property type="entry name" value="Methyltransf_11"/>
</dbReference>
<sequence>MPSATIPAMPGNTIERTLDIALAAVPAPRRVLDVGCGLGTLLRLLATRVPEAEALVGIDAEADVVKAASAVPGLDPRIRYGNAFAEHLPFADGGFDLVVSTMSFDRWHDQRQGLAECARMLRPGGTLVLSDLFSPLLGPSAWLRCRARTRRSADRLLAAVGFREPTWHSSLLTATVVART</sequence>
<keyword evidence="2" id="KW-0830">Ubiquinone</keyword>
<protein>
    <submittedName>
        <fullName evidence="2">Ubiquinone/menaquinone biosynthesis C-methylase UbiE</fullName>
    </submittedName>
</protein>
<evidence type="ECO:0000313" key="3">
    <source>
        <dbReference type="Proteomes" id="UP000585638"/>
    </source>
</evidence>
<keyword evidence="2" id="KW-0489">Methyltransferase</keyword>
<gene>
    <name evidence="2" type="ORF">BJ998_006893</name>
</gene>
<keyword evidence="2" id="KW-0808">Transferase</keyword>
<dbReference type="GO" id="GO:0032259">
    <property type="term" value="P:methylation"/>
    <property type="evidence" value="ECO:0007669"/>
    <property type="project" value="UniProtKB-KW"/>
</dbReference>
<reference evidence="2 3" key="1">
    <citation type="submission" date="2020-08" db="EMBL/GenBank/DDBJ databases">
        <title>Sequencing the genomes of 1000 actinobacteria strains.</title>
        <authorList>
            <person name="Klenk H.-P."/>
        </authorList>
    </citation>
    <scope>NUCLEOTIDE SEQUENCE [LARGE SCALE GENOMIC DNA]</scope>
    <source>
        <strain evidence="2 3">DSM 43851</strain>
    </source>
</reference>
<dbReference type="Proteomes" id="UP000585638">
    <property type="component" value="Unassembled WGS sequence"/>
</dbReference>
<name>A0A7W9KNB2_9PSEU</name>
<dbReference type="GO" id="GO:0008757">
    <property type="term" value="F:S-adenosylmethionine-dependent methyltransferase activity"/>
    <property type="evidence" value="ECO:0007669"/>
    <property type="project" value="InterPro"/>
</dbReference>
<dbReference type="SUPFAM" id="SSF53335">
    <property type="entry name" value="S-adenosyl-L-methionine-dependent methyltransferases"/>
    <property type="match status" value="1"/>
</dbReference>
<evidence type="ECO:0000259" key="1">
    <source>
        <dbReference type="Pfam" id="PF08241"/>
    </source>
</evidence>